<accession>A0ABD3MQ55</accession>
<keyword evidence="3" id="KW-1185">Reference proteome</keyword>
<dbReference type="PANTHER" id="PTHR23257:SF958">
    <property type="entry name" value="SERINE_THREONINE-PROTEIN KINASE WNK4"/>
    <property type="match status" value="1"/>
</dbReference>
<name>A0ABD3MQ55_9STRA</name>
<feature type="domain" description="Protein kinase" evidence="1">
    <location>
        <begin position="101"/>
        <end position="428"/>
    </location>
</feature>
<dbReference type="InterPro" id="IPR000719">
    <property type="entry name" value="Prot_kinase_dom"/>
</dbReference>
<dbReference type="Gene3D" id="1.10.510.10">
    <property type="entry name" value="Transferase(Phosphotransferase) domain 1"/>
    <property type="match status" value="1"/>
</dbReference>
<protein>
    <recommendedName>
        <fullName evidence="1">Protein kinase domain-containing protein</fullName>
    </recommendedName>
</protein>
<dbReference type="SMART" id="SM00220">
    <property type="entry name" value="S_TKc"/>
    <property type="match status" value="1"/>
</dbReference>
<dbReference type="SUPFAM" id="SSF56112">
    <property type="entry name" value="Protein kinase-like (PK-like)"/>
    <property type="match status" value="1"/>
</dbReference>
<proteinExistence type="predicted"/>
<evidence type="ECO:0000313" key="3">
    <source>
        <dbReference type="Proteomes" id="UP001530315"/>
    </source>
</evidence>
<dbReference type="Proteomes" id="UP001530315">
    <property type="component" value="Unassembled WGS sequence"/>
</dbReference>
<evidence type="ECO:0000313" key="2">
    <source>
        <dbReference type="EMBL" id="KAL3765134.1"/>
    </source>
</evidence>
<reference evidence="2 3" key="1">
    <citation type="submission" date="2024-10" db="EMBL/GenBank/DDBJ databases">
        <title>Updated reference genomes for cyclostephanoid diatoms.</title>
        <authorList>
            <person name="Roberts W.R."/>
            <person name="Alverson A.J."/>
        </authorList>
    </citation>
    <scope>NUCLEOTIDE SEQUENCE [LARGE SCALE GENOMIC DNA]</scope>
    <source>
        <strain evidence="2 3">AJA276-08</strain>
    </source>
</reference>
<dbReference type="InterPro" id="IPR050167">
    <property type="entry name" value="Ser_Thr_protein_kinase"/>
</dbReference>
<dbReference type="EMBL" id="JALLAZ020001758">
    <property type="protein sequence ID" value="KAL3765134.1"/>
    <property type="molecule type" value="Genomic_DNA"/>
</dbReference>
<dbReference type="PANTHER" id="PTHR23257">
    <property type="entry name" value="SERINE-THREONINE PROTEIN KINASE"/>
    <property type="match status" value="1"/>
</dbReference>
<dbReference type="InterPro" id="IPR011009">
    <property type="entry name" value="Kinase-like_dom_sf"/>
</dbReference>
<sequence>MASNGTSTGDRLVGRFTERALLKQAETVVMEKSKTSDIFDDEAETLLPRFKRSGGFIAWMCPSYPFSAMLKSDSPRNPIIAPPPRPPPTPLFAFFPRTAEIVLGRVLGRGGFCVVNEILNFKLEPNSPFDQHSFDAGGHLLDEEEDEFGELRYDGGVLVQDRKFMSRRCLRQGKHARYAIKTLSDECLDDPERFVGGVIDLAVESRFLAVIKHPNIIKMRGRSDGNPYDRGFFVVLDRLYTTLTLKIASWKKDTEKTKGLGKIMDMKGKKKHKIWLDRLIVVYDLSTALEYLHKQRVMYRDLKPDNIGFDEIPKSGKLANNTYQMSGKTGSLRYMAPEVAKEQPYNETVDVYSLAVLAWQIFEMDTPFKGYSIAMHNNLVIEKGGRPKLNPKWGEKLGTWLKKAWAEKISDRPSMRECTKILRDEINLIQVDSDDLCQIDASSRTAASVSKGTK</sequence>
<organism evidence="2 3">
    <name type="scientific">Stephanodiscus triporus</name>
    <dbReference type="NCBI Taxonomy" id="2934178"/>
    <lineage>
        <taxon>Eukaryota</taxon>
        <taxon>Sar</taxon>
        <taxon>Stramenopiles</taxon>
        <taxon>Ochrophyta</taxon>
        <taxon>Bacillariophyta</taxon>
        <taxon>Coscinodiscophyceae</taxon>
        <taxon>Thalassiosirophycidae</taxon>
        <taxon>Stephanodiscales</taxon>
        <taxon>Stephanodiscaceae</taxon>
        <taxon>Stephanodiscus</taxon>
    </lineage>
</organism>
<evidence type="ECO:0000259" key="1">
    <source>
        <dbReference type="PROSITE" id="PS50011"/>
    </source>
</evidence>
<dbReference type="PROSITE" id="PS50011">
    <property type="entry name" value="PROTEIN_KINASE_DOM"/>
    <property type="match status" value="1"/>
</dbReference>
<dbReference type="Pfam" id="PF00069">
    <property type="entry name" value="Pkinase"/>
    <property type="match status" value="1"/>
</dbReference>
<gene>
    <name evidence="2" type="ORF">ACHAW5_000803</name>
</gene>
<dbReference type="AlphaFoldDB" id="A0ABD3MQ55"/>
<comment type="caution">
    <text evidence="2">The sequence shown here is derived from an EMBL/GenBank/DDBJ whole genome shotgun (WGS) entry which is preliminary data.</text>
</comment>